<accession>A0A540NUH0</accession>
<dbReference type="Proteomes" id="UP000315295">
    <property type="component" value="Unassembled WGS sequence"/>
</dbReference>
<reference evidence="1 2" key="1">
    <citation type="journal article" date="2019" name="G3 (Bethesda)">
        <title>Sequencing of a Wild Apple (Malus baccata) Genome Unravels the Differences Between Cultivated and Wild Apple Species Regarding Disease Resistance and Cold Tolerance.</title>
        <authorList>
            <person name="Chen X."/>
        </authorList>
    </citation>
    <scope>NUCLEOTIDE SEQUENCE [LARGE SCALE GENOMIC DNA]</scope>
    <source>
        <strain evidence="2">cv. Shandingzi</strain>
        <tissue evidence="1">Leaves</tissue>
    </source>
</reference>
<name>A0A540NUH0_MALBA</name>
<gene>
    <name evidence="1" type="ORF">C1H46_000152</name>
</gene>
<keyword evidence="2" id="KW-1185">Reference proteome</keyword>
<organism evidence="1 2">
    <name type="scientific">Malus baccata</name>
    <name type="common">Siberian crab apple</name>
    <name type="synonym">Pyrus baccata</name>
    <dbReference type="NCBI Taxonomy" id="106549"/>
    <lineage>
        <taxon>Eukaryota</taxon>
        <taxon>Viridiplantae</taxon>
        <taxon>Streptophyta</taxon>
        <taxon>Embryophyta</taxon>
        <taxon>Tracheophyta</taxon>
        <taxon>Spermatophyta</taxon>
        <taxon>Magnoliopsida</taxon>
        <taxon>eudicotyledons</taxon>
        <taxon>Gunneridae</taxon>
        <taxon>Pentapetalae</taxon>
        <taxon>rosids</taxon>
        <taxon>fabids</taxon>
        <taxon>Rosales</taxon>
        <taxon>Rosaceae</taxon>
        <taxon>Amygdaloideae</taxon>
        <taxon>Maleae</taxon>
        <taxon>Malus</taxon>
    </lineage>
</organism>
<evidence type="ECO:0000313" key="1">
    <source>
        <dbReference type="EMBL" id="TQE14233.1"/>
    </source>
</evidence>
<proteinExistence type="predicted"/>
<dbReference type="EMBL" id="VIEB01000005">
    <property type="protein sequence ID" value="TQE14233.1"/>
    <property type="molecule type" value="Genomic_DNA"/>
</dbReference>
<evidence type="ECO:0000313" key="2">
    <source>
        <dbReference type="Proteomes" id="UP000315295"/>
    </source>
</evidence>
<sequence length="55" mass="5887">MTEEGLRFGLANRMANVSCEVVADGKDVNGEGDEVVEKIDENNDGELGKMTVDVS</sequence>
<comment type="caution">
    <text evidence="1">The sequence shown here is derived from an EMBL/GenBank/DDBJ whole genome shotgun (WGS) entry which is preliminary data.</text>
</comment>
<protein>
    <submittedName>
        <fullName evidence="1">Uncharacterized protein</fullName>
    </submittedName>
</protein>
<dbReference type="AlphaFoldDB" id="A0A540NUH0"/>